<keyword evidence="3" id="KW-1185">Reference proteome</keyword>
<keyword evidence="1" id="KW-0812">Transmembrane</keyword>
<dbReference type="RefSeq" id="WP_209456571.1">
    <property type="nucleotide sequence ID" value="NZ_BAAACS010000002.1"/>
</dbReference>
<feature type="transmembrane region" description="Helical" evidence="1">
    <location>
        <begin position="12"/>
        <end position="34"/>
    </location>
</feature>
<protein>
    <submittedName>
        <fullName evidence="2">Uncharacterized protein</fullName>
    </submittedName>
</protein>
<accession>A0ABS4EAY9</accession>
<proteinExistence type="predicted"/>
<organism evidence="2 3">
    <name type="scientific">Metaclostridioides mangenotii</name>
    <dbReference type="NCBI Taxonomy" id="1540"/>
    <lineage>
        <taxon>Bacteria</taxon>
        <taxon>Bacillati</taxon>
        <taxon>Bacillota</taxon>
        <taxon>Clostridia</taxon>
        <taxon>Peptostreptococcales</taxon>
        <taxon>Peptostreptococcaceae</taxon>
        <taxon>Metaclostridioides</taxon>
    </lineage>
</organism>
<gene>
    <name evidence="2" type="ORF">J2Z43_001497</name>
</gene>
<reference evidence="2 3" key="1">
    <citation type="submission" date="2021-03" db="EMBL/GenBank/DDBJ databases">
        <title>Genomic Encyclopedia of Type Strains, Phase IV (KMG-IV): sequencing the most valuable type-strain genomes for metagenomic binning, comparative biology and taxonomic classification.</title>
        <authorList>
            <person name="Goeker M."/>
        </authorList>
    </citation>
    <scope>NUCLEOTIDE SEQUENCE [LARGE SCALE GENOMIC DNA]</scope>
    <source>
        <strain evidence="2 3">DSM 1289</strain>
    </source>
</reference>
<evidence type="ECO:0000313" key="2">
    <source>
        <dbReference type="EMBL" id="MBP1855104.1"/>
    </source>
</evidence>
<keyword evidence="1" id="KW-0472">Membrane</keyword>
<sequence length="55" mass="6229">MTTSMQWDINNVLIALLWVGIANTLGLICGYISINLGTNDSDEKRHNKQDTFEIF</sequence>
<evidence type="ECO:0000313" key="3">
    <source>
        <dbReference type="Proteomes" id="UP000767291"/>
    </source>
</evidence>
<keyword evidence="1" id="KW-1133">Transmembrane helix</keyword>
<dbReference type="EMBL" id="JAGGJX010000002">
    <property type="protein sequence ID" value="MBP1855104.1"/>
    <property type="molecule type" value="Genomic_DNA"/>
</dbReference>
<comment type="caution">
    <text evidence="2">The sequence shown here is derived from an EMBL/GenBank/DDBJ whole genome shotgun (WGS) entry which is preliminary data.</text>
</comment>
<name>A0ABS4EAY9_9FIRM</name>
<evidence type="ECO:0000256" key="1">
    <source>
        <dbReference type="SAM" id="Phobius"/>
    </source>
</evidence>
<dbReference type="Proteomes" id="UP000767291">
    <property type="component" value="Unassembled WGS sequence"/>
</dbReference>